<feature type="domain" description="Glycosyl transferase family 1" evidence="1">
    <location>
        <begin position="182"/>
        <end position="348"/>
    </location>
</feature>
<sequence length="368" mass="42232">GPASYTKALAKKLSESFKTTLVTYSSVRKHPSDQEAQYKIWRIWGKMPWWWRHWSYTWRIFREARRHDVIYIGSTLNGGLPSILAGRLFKKKTFIKIVGDYSWQVAVEKGKTILLIDDWQTAKKSGWTKLLWRLQSWVVRKADGVIAPSRYLAKMVEGWGVSPEKVSVVYNGSDFKPLQISKEEARQKIGIAGSLVLYWGRLAPWKGLRMLIKIMPKLLEINQFFRLVIIGSGPEEKTVRTMVKNMRLDKKVYLVGSKSHEELAVYLAAAEMFVLNTAYEGFSHDILEAMLAGVPVVTTPAGGNKEVIHQGENGFMVKYNDEFNMVEAIKTVWNTPELRERFIANGRKTAEHFSVEKMLKETVELLTK</sequence>
<dbReference type="Gene3D" id="3.40.50.2000">
    <property type="entry name" value="Glycogen Phosphorylase B"/>
    <property type="match status" value="2"/>
</dbReference>
<reference evidence="3 4" key="1">
    <citation type="journal article" date="2016" name="Nat. Commun.">
        <title>Thousands of microbial genomes shed light on interconnected biogeochemical processes in an aquifer system.</title>
        <authorList>
            <person name="Anantharaman K."/>
            <person name="Brown C.T."/>
            <person name="Hug L.A."/>
            <person name="Sharon I."/>
            <person name="Castelle C.J."/>
            <person name="Probst A.J."/>
            <person name="Thomas B.C."/>
            <person name="Singh A."/>
            <person name="Wilkins M.J."/>
            <person name="Karaoz U."/>
            <person name="Brodie E.L."/>
            <person name="Williams K.H."/>
            <person name="Hubbard S.S."/>
            <person name="Banfield J.F."/>
        </authorList>
    </citation>
    <scope>NUCLEOTIDE SEQUENCE [LARGE SCALE GENOMIC DNA]</scope>
</reference>
<dbReference type="PANTHER" id="PTHR45947:SF3">
    <property type="entry name" value="SULFOQUINOVOSYL TRANSFERASE SQD2"/>
    <property type="match status" value="1"/>
</dbReference>
<evidence type="ECO:0000313" key="3">
    <source>
        <dbReference type="EMBL" id="OGN31824.1"/>
    </source>
</evidence>
<name>A0A1F8H2F1_9BACT</name>
<dbReference type="InterPro" id="IPR001296">
    <property type="entry name" value="Glyco_trans_1"/>
</dbReference>
<comment type="caution">
    <text evidence="3">The sequence shown here is derived from an EMBL/GenBank/DDBJ whole genome shotgun (WGS) entry which is preliminary data.</text>
</comment>
<proteinExistence type="predicted"/>
<evidence type="ECO:0008006" key="5">
    <source>
        <dbReference type="Google" id="ProtNLM"/>
    </source>
</evidence>
<organism evidence="3 4">
    <name type="scientific">Candidatus Yanofskybacteria bacterium RIFCSPLOWO2_02_FULL_43_10b</name>
    <dbReference type="NCBI Taxonomy" id="1802704"/>
    <lineage>
        <taxon>Bacteria</taxon>
        <taxon>Candidatus Yanofskyibacteriota</taxon>
    </lineage>
</organism>
<dbReference type="Pfam" id="PF13439">
    <property type="entry name" value="Glyco_transf_4"/>
    <property type="match status" value="1"/>
</dbReference>
<accession>A0A1F8H2F1</accession>
<dbReference type="SUPFAM" id="SSF53756">
    <property type="entry name" value="UDP-Glycosyltransferase/glycogen phosphorylase"/>
    <property type="match status" value="1"/>
</dbReference>
<dbReference type="CDD" id="cd03801">
    <property type="entry name" value="GT4_PimA-like"/>
    <property type="match status" value="1"/>
</dbReference>
<dbReference type="Pfam" id="PF00534">
    <property type="entry name" value="Glycos_transf_1"/>
    <property type="match status" value="1"/>
</dbReference>
<feature type="non-terminal residue" evidence="3">
    <location>
        <position position="1"/>
    </location>
</feature>
<dbReference type="PANTHER" id="PTHR45947">
    <property type="entry name" value="SULFOQUINOVOSYL TRANSFERASE SQD2"/>
    <property type="match status" value="1"/>
</dbReference>
<protein>
    <recommendedName>
        <fullName evidence="5">Glycosyl transferase family 1 domain-containing protein</fullName>
    </recommendedName>
</protein>
<feature type="domain" description="Glycosyltransferase subfamily 4-like N-terminal" evidence="2">
    <location>
        <begin position="1"/>
        <end position="174"/>
    </location>
</feature>
<gene>
    <name evidence="3" type="ORF">A3I92_02900</name>
</gene>
<dbReference type="AlphaFoldDB" id="A0A1F8H2F1"/>
<dbReference type="GO" id="GO:0016757">
    <property type="term" value="F:glycosyltransferase activity"/>
    <property type="evidence" value="ECO:0007669"/>
    <property type="project" value="InterPro"/>
</dbReference>
<evidence type="ECO:0000259" key="2">
    <source>
        <dbReference type="Pfam" id="PF13439"/>
    </source>
</evidence>
<dbReference type="InterPro" id="IPR050194">
    <property type="entry name" value="Glycosyltransferase_grp1"/>
</dbReference>
<dbReference type="InterPro" id="IPR028098">
    <property type="entry name" value="Glyco_trans_4-like_N"/>
</dbReference>
<evidence type="ECO:0000259" key="1">
    <source>
        <dbReference type="Pfam" id="PF00534"/>
    </source>
</evidence>
<dbReference type="Proteomes" id="UP000177676">
    <property type="component" value="Unassembled WGS sequence"/>
</dbReference>
<evidence type="ECO:0000313" key="4">
    <source>
        <dbReference type="Proteomes" id="UP000177676"/>
    </source>
</evidence>
<dbReference type="EMBL" id="MGKS01000027">
    <property type="protein sequence ID" value="OGN31824.1"/>
    <property type="molecule type" value="Genomic_DNA"/>
</dbReference>